<dbReference type="GeneTree" id="ENSGT00950000183197"/>
<comment type="cofactor">
    <cofactor evidence="1">
        <name>heme b</name>
        <dbReference type="ChEBI" id="CHEBI:60344"/>
    </cofactor>
</comment>
<evidence type="ECO:0000256" key="6">
    <source>
        <dbReference type="ARBA" id="ARBA00022617"/>
    </source>
</evidence>
<evidence type="ECO:0000256" key="23">
    <source>
        <dbReference type="ARBA" id="ARBA00048457"/>
    </source>
</evidence>
<gene>
    <name evidence="26" type="primary">CYB561A3</name>
</gene>
<dbReference type="InParanoid" id="H3BDI9"/>
<dbReference type="HOGENOM" id="CLU_069712_1_3_1"/>
<dbReference type="GO" id="GO:0005765">
    <property type="term" value="C:lysosomal membrane"/>
    <property type="evidence" value="ECO:0007669"/>
    <property type="project" value="UniProtKB-SubCell"/>
</dbReference>
<keyword evidence="5" id="KW-0813">Transport</keyword>
<evidence type="ECO:0000313" key="27">
    <source>
        <dbReference type="Proteomes" id="UP000008672"/>
    </source>
</evidence>
<evidence type="ECO:0000256" key="8">
    <source>
        <dbReference type="ARBA" id="ARBA00022723"/>
    </source>
</evidence>
<feature type="transmembrane region" description="Helical" evidence="24">
    <location>
        <begin position="156"/>
        <end position="176"/>
    </location>
</feature>
<keyword evidence="9" id="KW-0967">Endosome</keyword>
<dbReference type="eggNOG" id="KOG1619">
    <property type="taxonomic scope" value="Eukaryota"/>
</dbReference>
<feature type="domain" description="Cytochrome b561" evidence="25">
    <location>
        <begin position="13"/>
        <end position="222"/>
    </location>
</feature>
<name>H3BDI9_LATCH</name>
<feature type="transmembrane region" description="Helical" evidence="24">
    <location>
        <begin position="47"/>
        <end position="67"/>
    </location>
</feature>
<evidence type="ECO:0000256" key="10">
    <source>
        <dbReference type="ARBA" id="ARBA00022967"/>
    </source>
</evidence>
<dbReference type="PROSITE" id="PS50939">
    <property type="entry name" value="CYTOCHROME_B561"/>
    <property type="match status" value="1"/>
</dbReference>
<keyword evidence="12 24" id="KW-1133">Transmembrane helix</keyword>
<proteinExistence type="predicted"/>
<dbReference type="GO" id="GO:0046872">
    <property type="term" value="F:metal ion binding"/>
    <property type="evidence" value="ECO:0007669"/>
    <property type="project" value="UniProtKB-KW"/>
</dbReference>
<dbReference type="GO" id="GO:0031902">
    <property type="term" value="C:late endosome membrane"/>
    <property type="evidence" value="ECO:0007669"/>
    <property type="project" value="UniProtKB-SubCell"/>
</dbReference>
<evidence type="ECO:0000313" key="26">
    <source>
        <dbReference type="Ensembl" id="ENSLACP00000019960.2"/>
    </source>
</evidence>
<dbReference type="InterPro" id="IPR043205">
    <property type="entry name" value="CYB561/CYBRD1-like"/>
</dbReference>
<evidence type="ECO:0000256" key="16">
    <source>
        <dbReference type="ARBA" id="ARBA00023180"/>
    </source>
</evidence>
<feature type="transmembrane region" description="Helical" evidence="24">
    <location>
        <begin position="79"/>
        <end position="105"/>
    </location>
</feature>
<evidence type="ECO:0000256" key="21">
    <source>
        <dbReference type="ARBA" id="ARBA00042571"/>
    </source>
</evidence>
<keyword evidence="17" id="KW-0458">Lysosome</keyword>
<dbReference type="Bgee" id="ENSLACG00000017546">
    <property type="expression patterns" value="Expressed in muscle tissue and 5 other cell types or tissues"/>
</dbReference>
<dbReference type="EMBL" id="AFYH01010943">
    <property type="status" value="NOT_ANNOTATED_CDS"/>
    <property type="molecule type" value="Genomic_DNA"/>
</dbReference>
<evidence type="ECO:0000256" key="24">
    <source>
        <dbReference type="SAM" id="Phobius"/>
    </source>
</evidence>
<evidence type="ECO:0000256" key="7">
    <source>
        <dbReference type="ARBA" id="ARBA00022692"/>
    </source>
</evidence>
<dbReference type="Gene3D" id="1.20.120.1770">
    <property type="match status" value="1"/>
</dbReference>
<evidence type="ECO:0000259" key="25">
    <source>
        <dbReference type="PROSITE" id="PS50939"/>
    </source>
</evidence>
<dbReference type="EC" id="7.2.1.3" evidence="18"/>
<evidence type="ECO:0000256" key="4">
    <source>
        <dbReference type="ARBA" id="ARBA00011738"/>
    </source>
</evidence>
<sequence>MKLSSQFYLTYLLSLLIGVLCVVFVSYWSSTWRGGFAWDGSGKMFNWHPVCMVTGLIVLYGNAILVYRFPFSWPGSKLLWKVVHAGMTLAAFSLAVVGLVAVFTFHNKQKIPNLYSLHSWVGISTVILFACQWLMGFLSFLLPCTPAWFRQLYKHLHVFSGTAIFIMAIVSAVAGINEKLLFNLNTPNTTTPYSHFPPEALFANFLGILIIAFGLVVLWLLSREAWQRPDSTSSDVIQPLLQNEN</sequence>
<protein>
    <recommendedName>
        <fullName evidence="19">Lysosomal membrane ascorbate-dependent ferrireductase CYB561A3</fullName>
        <ecNumber evidence="18">7.2.1.3</ecNumber>
    </recommendedName>
    <alternativeName>
        <fullName evidence="21">Cytochrome b ascorbate-dependent protein 3</fullName>
    </alternativeName>
    <alternativeName>
        <fullName evidence="20">Lysosomal cytochrome b</fullName>
    </alternativeName>
</protein>
<evidence type="ECO:0000256" key="20">
    <source>
        <dbReference type="ARBA" id="ARBA00042550"/>
    </source>
</evidence>
<evidence type="ECO:0000256" key="19">
    <source>
        <dbReference type="ARBA" id="ARBA00040498"/>
    </source>
</evidence>
<evidence type="ECO:0000256" key="5">
    <source>
        <dbReference type="ARBA" id="ARBA00022448"/>
    </source>
</evidence>
<keyword evidence="27" id="KW-1185">Reference proteome</keyword>
<evidence type="ECO:0000256" key="12">
    <source>
        <dbReference type="ARBA" id="ARBA00022989"/>
    </source>
</evidence>
<evidence type="ECO:0000256" key="22">
    <source>
        <dbReference type="ARBA" id="ARBA00046132"/>
    </source>
</evidence>
<feature type="transmembrane region" description="Helical" evidence="24">
    <location>
        <begin position="117"/>
        <end position="144"/>
    </location>
</feature>
<dbReference type="Pfam" id="PF03188">
    <property type="entry name" value="Cytochrom_B561"/>
    <property type="match status" value="1"/>
</dbReference>
<dbReference type="Ensembl" id="ENSLACT00000020098.2">
    <property type="protein sequence ID" value="ENSLACP00000019960.2"/>
    <property type="gene ID" value="ENSLACG00000017546.2"/>
</dbReference>
<keyword evidence="10" id="KW-1278">Translocase</keyword>
<evidence type="ECO:0000256" key="2">
    <source>
        <dbReference type="ARBA" id="ARBA00004107"/>
    </source>
</evidence>
<keyword evidence="7 24" id="KW-0812">Transmembrane</keyword>
<dbReference type="InterPro" id="IPR006593">
    <property type="entry name" value="Cyt_b561/ferric_Rdtase_TM"/>
</dbReference>
<evidence type="ECO:0000256" key="13">
    <source>
        <dbReference type="ARBA" id="ARBA00023002"/>
    </source>
</evidence>
<evidence type="ECO:0000256" key="9">
    <source>
        <dbReference type="ARBA" id="ARBA00022753"/>
    </source>
</evidence>
<evidence type="ECO:0000256" key="1">
    <source>
        <dbReference type="ARBA" id="ARBA00001970"/>
    </source>
</evidence>
<keyword evidence="6" id="KW-0349">Heme</keyword>
<dbReference type="FunFam" id="1.20.120.1770:FF:000001">
    <property type="entry name" value="Cytochrome b reductase 1"/>
    <property type="match status" value="1"/>
</dbReference>
<comment type="function">
    <text evidence="22">Transmembrane reductase that uses ascorbate as an electron donor in the cytoplasm and transfers electrons across membranes to reduce iron cations Fe(3+) into Fe(2+) in the lumen of the late endosome and lysosome. Reduced iron can then be extruded from the late endosome and lysosome to the cytoplasm by divalent metal-specific transporters. It is therefore most probably involved in endosomal and lysosomal cellular iron homeostasis.</text>
</comment>
<dbReference type="KEGG" id="lcm:102352080"/>
<dbReference type="Proteomes" id="UP000008672">
    <property type="component" value="Unassembled WGS sequence"/>
</dbReference>
<keyword evidence="11" id="KW-0249">Electron transport</keyword>
<keyword evidence="16" id="KW-0325">Glycoprotein</keyword>
<keyword evidence="14" id="KW-0408">Iron</keyword>
<reference evidence="26" key="3">
    <citation type="submission" date="2025-09" db="UniProtKB">
        <authorList>
            <consortium name="Ensembl"/>
        </authorList>
    </citation>
    <scope>IDENTIFICATION</scope>
</reference>
<reference evidence="26" key="2">
    <citation type="submission" date="2025-08" db="UniProtKB">
        <authorList>
            <consortium name="Ensembl"/>
        </authorList>
    </citation>
    <scope>IDENTIFICATION</scope>
</reference>
<dbReference type="SMART" id="SM00665">
    <property type="entry name" value="B561"/>
    <property type="match status" value="1"/>
</dbReference>
<evidence type="ECO:0000256" key="11">
    <source>
        <dbReference type="ARBA" id="ARBA00022982"/>
    </source>
</evidence>
<keyword evidence="15 24" id="KW-0472">Membrane</keyword>
<dbReference type="EMBL" id="AFYH01010944">
    <property type="status" value="NOT_ANNOTATED_CDS"/>
    <property type="molecule type" value="Genomic_DNA"/>
</dbReference>
<evidence type="ECO:0000256" key="14">
    <source>
        <dbReference type="ARBA" id="ARBA00023004"/>
    </source>
</evidence>
<comment type="subunit">
    <text evidence="4">Homodimer.</text>
</comment>
<dbReference type="OrthoDB" id="907479at2759"/>
<evidence type="ECO:0000256" key="18">
    <source>
        <dbReference type="ARBA" id="ARBA00024225"/>
    </source>
</evidence>
<dbReference type="FunCoup" id="H3BDI9">
    <property type="interactions" value="424"/>
</dbReference>
<feature type="transmembrane region" description="Helical" evidence="24">
    <location>
        <begin position="201"/>
        <end position="221"/>
    </location>
</feature>
<keyword evidence="8" id="KW-0479">Metal-binding</keyword>
<comment type="catalytic activity">
    <reaction evidence="23">
        <text>Fe(3+)(out) + L-ascorbate(in) = monodehydro-L-ascorbate radical(in) + Fe(2+)(out) + H(+)</text>
        <dbReference type="Rhea" id="RHEA:30403"/>
        <dbReference type="ChEBI" id="CHEBI:15378"/>
        <dbReference type="ChEBI" id="CHEBI:29033"/>
        <dbReference type="ChEBI" id="CHEBI:29034"/>
        <dbReference type="ChEBI" id="CHEBI:38290"/>
        <dbReference type="ChEBI" id="CHEBI:59513"/>
        <dbReference type="EC" id="7.2.1.3"/>
    </reaction>
    <physiologicalReaction direction="left-to-right" evidence="23">
        <dbReference type="Rhea" id="RHEA:30404"/>
    </physiologicalReaction>
</comment>
<feature type="transmembrane region" description="Helical" evidence="24">
    <location>
        <begin position="7"/>
        <end position="27"/>
    </location>
</feature>
<evidence type="ECO:0000256" key="3">
    <source>
        <dbReference type="ARBA" id="ARBA00004155"/>
    </source>
</evidence>
<dbReference type="PANTHER" id="PTHR10106:SF38">
    <property type="entry name" value="LYSOSOMAL MEMBRANE ASCORBATE-DEPENDENT FERRIREDUCTASE CYB561A3"/>
    <property type="match status" value="1"/>
</dbReference>
<accession>H3BDI9</accession>
<dbReference type="PANTHER" id="PTHR10106">
    <property type="entry name" value="CYTOCHROME B561-RELATED"/>
    <property type="match status" value="1"/>
</dbReference>
<dbReference type="STRING" id="7897.ENSLACP00000019960"/>
<evidence type="ECO:0000256" key="17">
    <source>
        <dbReference type="ARBA" id="ARBA00023228"/>
    </source>
</evidence>
<dbReference type="AlphaFoldDB" id="H3BDI9"/>
<organism evidence="26 27">
    <name type="scientific">Latimeria chalumnae</name>
    <name type="common">Coelacanth</name>
    <dbReference type="NCBI Taxonomy" id="7897"/>
    <lineage>
        <taxon>Eukaryota</taxon>
        <taxon>Metazoa</taxon>
        <taxon>Chordata</taxon>
        <taxon>Craniata</taxon>
        <taxon>Vertebrata</taxon>
        <taxon>Euteleostomi</taxon>
        <taxon>Coelacanthiformes</taxon>
        <taxon>Coelacanthidae</taxon>
        <taxon>Latimeria</taxon>
    </lineage>
</organism>
<comment type="subcellular location">
    <subcellularLocation>
        <location evidence="2">Late endosome membrane</location>
        <topology evidence="2">Multi-pass membrane protein</topology>
    </subcellularLocation>
    <subcellularLocation>
        <location evidence="3">Lysosome membrane</location>
        <topology evidence="3">Multi-pass membrane protein</topology>
    </subcellularLocation>
</comment>
<dbReference type="OMA" id="LSTIYWM"/>
<evidence type="ECO:0000256" key="15">
    <source>
        <dbReference type="ARBA" id="ARBA00023136"/>
    </source>
</evidence>
<reference evidence="27" key="1">
    <citation type="submission" date="2011-08" db="EMBL/GenBank/DDBJ databases">
        <title>The draft genome of Latimeria chalumnae.</title>
        <authorList>
            <person name="Di Palma F."/>
            <person name="Alfoldi J."/>
            <person name="Johnson J."/>
            <person name="Berlin A."/>
            <person name="Gnerre S."/>
            <person name="Jaffe D."/>
            <person name="MacCallum I."/>
            <person name="Young S."/>
            <person name="Walker B.J."/>
            <person name="Lander E."/>
            <person name="Lindblad-Toh K."/>
        </authorList>
    </citation>
    <scope>NUCLEOTIDE SEQUENCE [LARGE SCALE GENOMIC DNA]</scope>
    <source>
        <strain evidence="27">Wild caught</strain>
    </source>
</reference>
<keyword evidence="13" id="KW-0560">Oxidoreductase</keyword>
<dbReference type="GO" id="GO:0140571">
    <property type="term" value="F:transmembrane ascorbate ferrireductase activity"/>
    <property type="evidence" value="ECO:0007669"/>
    <property type="project" value="UniProtKB-EC"/>
</dbReference>